<name>A0ABP9C9P3_9FLAO</name>
<feature type="transmembrane region" description="Helical" evidence="1">
    <location>
        <begin position="183"/>
        <end position="201"/>
    </location>
</feature>
<sequence>MELLVLSDYGSKENLKKKNPSESDIIETMNSINWNLFHQVCLSKNDCDWIEVGGSLQEDGLSVIYEKNNEQFVIDKVPTSINQLTEILLSYFRNDNKFIKKYKFNGENNNSDATYDAEKVYKQLLEDERKASIEINKIEKYGITEIIQLFIFAPYYFIRGSYKFESFKHLKDENYILKLKQKTIIYLLSFLAWFLFISYQINSYEKKRLEEIEKIDISDWKKKHGYE</sequence>
<dbReference type="Proteomes" id="UP001501433">
    <property type="component" value="Unassembled WGS sequence"/>
</dbReference>
<protein>
    <submittedName>
        <fullName evidence="2">Uncharacterized protein</fullName>
    </submittedName>
</protein>
<dbReference type="EMBL" id="BAABJW010000002">
    <property type="protein sequence ID" value="GAA4807118.1"/>
    <property type="molecule type" value="Genomic_DNA"/>
</dbReference>
<reference evidence="3" key="1">
    <citation type="journal article" date="2019" name="Int. J. Syst. Evol. Microbiol.">
        <title>The Global Catalogue of Microorganisms (GCM) 10K type strain sequencing project: providing services to taxonomists for standard genome sequencing and annotation.</title>
        <authorList>
            <consortium name="The Broad Institute Genomics Platform"/>
            <consortium name="The Broad Institute Genome Sequencing Center for Infectious Disease"/>
            <person name="Wu L."/>
            <person name="Ma J."/>
        </authorList>
    </citation>
    <scope>NUCLEOTIDE SEQUENCE [LARGE SCALE GENOMIC DNA]</scope>
    <source>
        <strain evidence="3">JCM 18325</strain>
    </source>
</reference>
<gene>
    <name evidence="2" type="ORF">GCM10023330_12060</name>
</gene>
<evidence type="ECO:0000313" key="2">
    <source>
        <dbReference type="EMBL" id="GAA4807118.1"/>
    </source>
</evidence>
<keyword evidence="3" id="KW-1185">Reference proteome</keyword>
<evidence type="ECO:0000313" key="3">
    <source>
        <dbReference type="Proteomes" id="UP001501433"/>
    </source>
</evidence>
<proteinExistence type="predicted"/>
<accession>A0ABP9C9P3</accession>
<comment type="caution">
    <text evidence="2">The sequence shown here is derived from an EMBL/GenBank/DDBJ whole genome shotgun (WGS) entry which is preliminary data.</text>
</comment>
<keyword evidence="1" id="KW-1133">Transmembrane helix</keyword>
<keyword evidence="1" id="KW-0472">Membrane</keyword>
<dbReference type="RefSeq" id="WP_345276057.1">
    <property type="nucleotide sequence ID" value="NZ_BAABJW010000002.1"/>
</dbReference>
<feature type="transmembrane region" description="Helical" evidence="1">
    <location>
        <begin position="141"/>
        <end position="162"/>
    </location>
</feature>
<evidence type="ECO:0000256" key="1">
    <source>
        <dbReference type="SAM" id="Phobius"/>
    </source>
</evidence>
<keyword evidence="1" id="KW-0812">Transmembrane</keyword>
<organism evidence="2 3">
    <name type="scientific">Litoribaculum gwangyangense</name>
    <dbReference type="NCBI Taxonomy" id="1130722"/>
    <lineage>
        <taxon>Bacteria</taxon>
        <taxon>Pseudomonadati</taxon>
        <taxon>Bacteroidota</taxon>
        <taxon>Flavobacteriia</taxon>
        <taxon>Flavobacteriales</taxon>
        <taxon>Flavobacteriaceae</taxon>
        <taxon>Litoribaculum</taxon>
    </lineage>
</organism>